<sequence length="40" mass="4505">MSSHEHRYFLIGCIPLFSPKGFCSAQQYLKPICSLCSSQP</sequence>
<accession>A0A0A9FAN5</accession>
<reference evidence="1" key="2">
    <citation type="journal article" date="2015" name="Data Brief">
        <title>Shoot transcriptome of the giant reed, Arundo donax.</title>
        <authorList>
            <person name="Barrero R.A."/>
            <person name="Guerrero F.D."/>
            <person name="Moolhuijzen P."/>
            <person name="Goolsby J.A."/>
            <person name="Tidwell J."/>
            <person name="Bellgard S.E."/>
            <person name="Bellgard M.I."/>
        </authorList>
    </citation>
    <scope>NUCLEOTIDE SEQUENCE</scope>
    <source>
        <tissue evidence="1">Shoot tissue taken approximately 20 cm above the soil surface</tissue>
    </source>
</reference>
<name>A0A0A9FAN5_ARUDO</name>
<proteinExistence type="predicted"/>
<protein>
    <submittedName>
        <fullName evidence="1">Uncharacterized protein</fullName>
    </submittedName>
</protein>
<reference evidence="1" key="1">
    <citation type="submission" date="2014-09" db="EMBL/GenBank/DDBJ databases">
        <authorList>
            <person name="Magalhaes I.L.F."/>
            <person name="Oliveira U."/>
            <person name="Santos F.R."/>
            <person name="Vidigal T.H.D.A."/>
            <person name="Brescovit A.D."/>
            <person name="Santos A.J."/>
        </authorList>
    </citation>
    <scope>NUCLEOTIDE SEQUENCE</scope>
    <source>
        <tissue evidence="1">Shoot tissue taken approximately 20 cm above the soil surface</tissue>
    </source>
</reference>
<dbReference type="AlphaFoldDB" id="A0A0A9FAN5"/>
<organism evidence="1">
    <name type="scientific">Arundo donax</name>
    <name type="common">Giant reed</name>
    <name type="synonym">Donax arundinaceus</name>
    <dbReference type="NCBI Taxonomy" id="35708"/>
    <lineage>
        <taxon>Eukaryota</taxon>
        <taxon>Viridiplantae</taxon>
        <taxon>Streptophyta</taxon>
        <taxon>Embryophyta</taxon>
        <taxon>Tracheophyta</taxon>
        <taxon>Spermatophyta</taxon>
        <taxon>Magnoliopsida</taxon>
        <taxon>Liliopsida</taxon>
        <taxon>Poales</taxon>
        <taxon>Poaceae</taxon>
        <taxon>PACMAD clade</taxon>
        <taxon>Arundinoideae</taxon>
        <taxon>Arundineae</taxon>
        <taxon>Arundo</taxon>
    </lineage>
</organism>
<dbReference type="EMBL" id="GBRH01190710">
    <property type="protein sequence ID" value="JAE07186.1"/>
    <property type="molecule type" value="Transcribed_RNA"/>
</dbReference>
<evidence type="ECO:0000313" key="1">
    <source>
        <dbReference type="EMBL" id="JAE07186.1"/>
    </source>
</evidence>